<evidence type="ECO:0000313" key="2">
    <source>
        <dbReference type="EMBL" id="CUR52806.1"/>
    </source>
</evidence>
<dbReference type="AlphaFoldDB" id="A0A128A623"/>
<protein>
    <submittedName>
        <fullName evidence="2">Phage protein</fullName>
    </submittedName>
</protein>
<proteinExistence type="predicted"/>
<dbReference type="Proteomes" id="UP000196239">
    <property type="component" value="Chromosome 1"/>
</dbReference>
<dbReference type="KEGG" id="ndv:NDEV_2044"/>
<keyword evidence="1" id="KW-0472">Membrane</keyword>
<keyword evidence="3" id="KW-1185">Reference proteome</keyword>
<dbReference type="EMBL" id="LN890280">
    <property type="protein sequence ID" value="CUR52806.1"/>
    <property type="molecule type" value="Genomic_DNA"/>
</dbReference>
<gene>
    <name evidence="2" type="ORF">NDEV_2044</name>
</gene>
<reference evidence="3" key="1">
    <citation type="submission" date="2015-10" db="EMBL/GenBank/DDBJ databases">
        <authorList>
            <person name="Lehtovirta-Morley L.E."/>
            <person name="Vieille C."/>
        </authorList>
    </citation>
    <scope>NUCLEOTIDE SEQUENCE [LARGE SCALE GENOMIC DNA]</scope>
</reference>
<keyword evidence="1" id="KW-1133">Transmembrane helix</keyword>
<organism evidence="2 3">
    <name type="scientific">Nitrosotalea devaniterrae</name>
    <dbReference type="NCBI Taxonomy" id="1078905"/>
    <lineage>
        <taxon>Archaea</taxon>
        <taxon>Nitrososphaerota</taxon>
        <taxon>Nitrososphaeria</taxon>
        <taxon>Nitrosotaleales</taxon>
        <taxon>Nitrosotaleaceae</taxon>
        <taxon>Nitrosotalea</taxon>
    </lineage>
</organism>
<feature type="transmembrane region" description="Helical" evidence="1">
    <location>
        <begin position="110"/>
        <end position="131"/>
    </location>
</feature>
<evidence type="ECO:0000313" key="3">
    <source>
        <dbReference type="Proteomes" id="UP000196239"/>
    </source>
</evidence>
<keyword evidence="1" id="KW-0812">Transmembrane</keyword>
<accession>A0A128A623</accession>
<evidence type="ECO:0000256" key="1">
    <source>
        <dbReference type="SAM" id="Phobius"/>
    </source>
</evidence>
<name>A0A128A623_9ARCH</name>
<sequence>MLIGNMTHKSGIKKLREYIQGETKSCEINDTDDNFRMAVKNQQRVNVMILEDILRELESNSLKLDIAFSAPKANELPHLAGESFEEKGITIQGNGGIYQASVESMQSEFVIFWVSNIISIAAGSISIAEFIHRKLQNYKNAKIRVGTQRLSPPYSIEDIKKIVKEELERLKEEEDKKQDSTDP</sequence>